<organism evidence="2 3">
    <name type="scientific">Stieleria neptunia</name>
    <dbReference type="NCBI Taxonomy" id="2527979"/>
    <lineage>
        <taxon>Bacteria</taxon>
        <taxon>Pseudomonadati</taxon>
        <taxon>Planctomycetota</taxon>
        <taxon>Planctomycetia</taxon>
        <taxon>Pirellulales</taxon>
        <taxon>Pirellulaceae</taxon>
        <taxon>Stieleria</taxon>
    </lineage>
</organism>
<keyword evidence="3" id="KW-1185">Reference proteome</keyword>
<evidence type="ECO:0000313" key="3">
    <source>
        <dbReference type="Proteomes" id="UP000319004"/>
    </source>
</evidence>
<dbReference type="KEGG" id="snep:Enr13x_28900"/>
<proteinExistence type="predicted"/>
<feature type="compositionally biased region" description="Basic and acidic residues" evidence="1">
    <location>
        <begin position="7"/>
        <end position="21"/>
    </location>
</feature>
<evidence type="ECO:0000256" key="1">
    <source>
        <dbReference type="SAM" id="MobiDB-lite"/>
    </source>
</evidence>
<name>A0A518HQG6_9BACT</name>
<accession>A0A518HQG6</accession>
<feature type="region of interest" description="Disordered" evidence="1">
    <location>
        <begin position="1"/>
        <end position="21"/>
    </location>
</feature>
<dbReference type="AlphaFoldDB" id="A0A518HQG6"/>
<sequence>MDATEGVAEKDHAMGNEGSRRHCDLLAGGRWPLKLGI</sequence>
<dbReference type="EMBL" id="CP037423">
    <property type="protein sequence ID" value="QDV43038.1"/>
    <property type="molecule type" value="Genomic_DNA"/>
</dbReference>
<protein>
    <submittedName>
        <fullName evidence="2">Uncharacterized protein</fullName>
    </submittedName>
</protein>
<evidence type="ECO:0000313" key="2">
    <source>
        <dbReference type="EMBL" id="QDV43038.1"/>
    </source>
</evidence>
<dbReference type="Proteomes" id="UP000319004">
    <property type="component" value="Chromosome"/>
</dbReference>
<gene>
    <name evidence="2" type="ORF">Enr13x_28900</name>
</gene>
<reference evidence="2 3" key="1">
    <citation type="submission" date="2019-03" db="EMBL/GenBank/DDBJ databases">
        <title>Deep-cultivation of Planctomycetes and their phenomic and genomic characterization uncovers novel biology.</title>
        <authorList>
            <person name="Wiegand S."/>
            <person name="Jogler M."/>
            <person name="Boedeker C."/>
            <person name="Pinto D."/>
            <person name="Vollmers J."/>
            <person name="Rivas-Marin E."/>
            <person name="Kohn T."/>
            <person name="Peeters S.H."/>
            <person name="Heuer A."/>
            <person name="Rast P."/>
            <person name="Oberbeckmann S."/>
            <person name="Bunk B."/>
            <person name="Jeske O."/>
            <person name="Meyerdierks A."/>
            <person name="Storesund J.E."/>
            <person name="Kallscheuer N."/>
            <person name="Luecker S."/>
            <person name="Lage O.M."/>
            <person name="Pohl T."/>
            <person name="Merkel B.J."/>
            <person name="Hornburger P."/>
            <person name="Mueller R.-W."/>
            <person name="Bruemmer F."/>
            <person name="Labrenz M."/>
            <person name="Spormann A.M."/>
            <person name="Op den Camp H."/>
            <person name="Overmann J."/>
            <person name="Amann R."/>
            <person name="Jetten M.S.M."/>
            <person name="Mascher T."/>
            <person name="Medema M.H."/>
            <person name="Devos D.P."/>
            <person name="Kaster A.-K."/>
            <person name="Ovreas L."/>
            <person name="Rohde M."/>
            <person name="Galperin M.Y."/>
            <person name="Jogler C."/>
        </authorList>
    </citation>
    <scope>NUCLEOTIDE SEQUENCE [LARGE SCALE GENOMIC DNA]</scope>
    <source>
        <strain evidence="2 3">Enr13</strain>
    </source>
</reference>